<evidence type="ECO:0000313" key="10">
    <source>
        <dbReference type="EMBL" id="KAJ3651810.1"/>
    </source>
</evidence>
<feature type="coiled-coil region" evidence="6">
    <location>
        <begin position="389"/>
        <end position="416"/>
    </location>
</feature>
<evidence type="ECO:0000256" key="2">
    <source>
        <dbReference type="ARBA" id="ARBA00022723"/>
    </source>
</evidence>
<organism evidence="10 11">
    <name type="scientific">Zophobas morio</name>
    <dbReference type="NCBI Taxonomy" id="2755281"/>
    <lineage>
        <taxon>Eukaryota</taxon>
        <taxon>Metazoa</taxon>
        <taxon>Ecdysozoa</taxon>
        <taxon>Arthropoda</taxon>
        <taxon>Hexapoda</taxon>
        <taxon>Insecta</taxon>
        <taxon>Pterygota</taxon>
        <taxon>Neoptera</taxon>
        <taxon>Endopterygota</taxon>
        <taxon>Coleoptera</taxon>
        <taxon>Polyphaga</taxon>
        <taxon>Cucujiformia</taxon>
        <taxon>Tenebrionidae</taxon>
        <taxon>Zophobas</taxon>
    </lineage>
</organism>
<feature type="domain" description="RING-type" evidence="8">
    <location>
        <begin position="19"/>
        <end position="58"/>
    </location>
</feature>
<comment type="caution">
    <text evidence="10">The sequence shown here is derived from an EMBL/GenBank/DDBJ whole genome shotgun (WGS) entry which is preliminary data.</text>
</comment>
<evidence type="ECO:0000259" key="9">
    <source>
        <dbReference type="PROSITE" id="PS50119"/>
    </source>
</evidence>
<dbReference type="PROSITE" id="PS00518">
    <property type="entry name" value="ZF_RING_1"/>
    <property type="match status" value="1"/>
</dbReference>
<keyword evidence="2" id="KW-0479">Metal-binding</keyword>
<proteinExistence type="predicted"/>
<dbReference type="Gene3D" id="1.20.58.1540">
    <property type="entry name" value="Actin interacting protein 3, C-terminal domain"/>
    <property type="match status" value="1"/>
</dbReference>
<gene>
    <name evidence="10" type="ORF">Zmor_017820</name>
</gene>
<feature type="compositionally biased region" description="Basic residues" evidence="7">
    <location>
        <begin position="719"/>
        <end position="733"/>
    </location>
</feature>
<dbReference type="GO" id="GO:0044325">
    <property type="term" value="F:transmembrane transporter binding"/>
    <property type="evidence" value="ECO:0007669"/>
    <property type="project" value="TreeGrafter"/>
</dbReference>
<dbReference type="GO" id="GO:0008270">
    <property type="term" value="F:zinc ion binding"/>
    <property type="evidence" value="ECO:0007669"/>
    <property type="project" value="UniProtKB-KW"/>
</dbReference>
<evidence type="ECO:0000256" key="6">
    <source>
        <dbReference type="SAM" id="Coils"/>
    </source>
</evidence>
<evidence type="ECO:0000259" key="8">
    <source>
        <dbReference type="PROSITE" id="PS50089"/>
    </source>
</evidence>
<evidence type="ECO:0000256" key="5">
    <source>
        <dbReference type="PROSITE-ProRule" id="PRU00024"/>
    </source>
</evidence>
<evidence type="ECO:0000256" key="3">
    <source>
        <dbReference type="ARBA" id="ARBA00022771"/>
    </source>
</evidence>
<feature type="domain" description="B box-type" evidence="9">
    <location>
        <begin position="85"/>
        <end position="133"/>
    </location>
</feature>
<dbReference type="CDD" id="cd19814">
    <property type="entry name" value="Bbox1_RNF207-like"/>
    <property type="match status" value="1"/>
</dbReference>
<evidence type="ECO:0000313" key="11">
    <source>
        <dbReference type="Proteomes" id="UP001168821"/>
    </source>
</evidence>
<dbReference type="PROSITE" id="PS50089">
    <property type="entry name" value="ZF_RING_2"/>
    <property type="match status" value="1"/>
</dbReference>
<protein>
    <recommendedName>
        <fullName evidence="1">RING finger protein 207</fullName>
    </recommendedName>
</protein>
<keyword evidence="6" id="KW-0175">Coiled coil</keyword>
<dbReference type="InterPro" id="IPR027370">
    <property type="entry name" value="Znf-RING_euk"/>
</dbReference>
<keyword evidence="4" id="KW-0862">Zinc</keyword>
<dbReference type="AlphaFoldDB" id="A0AA38I922"/>
<dbReference type="EMBL" id="JALNTZ010000005">
    <property type="protein sequence ID" value="KAJ3651810.1"/>
    <property type="molecule type" value="Genomic_DNA"/>
</dbReference>
<dbReference type="PANTHER" id="PTHR22635:SF0">
    <property type="entry name" value="RING FINGER PROTEIN 207"/>
    <property type="match status" value="1"/>
</dbReference>
<dbReference type="Gene3D" id="3.30.160.60">
    <property type="entry name" value="Classic Zinc Finger"/>
    <property type="match status" value="1"/>
</dbReference>
<feature type="compositionally biased region" description="Basic and acidic residues" evidence="7">
    <location>
        <begin position="629"/>
        <end position="640"/>
    </location>
</feature>
<evidence type="ECO:0000256" key="7">
    <source>
        <dbReference type="SAM" id="MobiDB-lite"/>
    </source>
</evidence>
<feature type="region of interest" description="Disordered" evidence="7">
    <location>
        <begin position="566"/>
        <end position="594"/>
    </location>
</feature>
<dbReference type="PROSITE" id="PS50119">
    <property type="entry name" value="ZF_BBOX"/>
    <property type="match status" value="1"/>
</dbReference>
<evidence type="ECO:0000256" key="4">
    <source>
        <dbReference type="ARBA" id="ARBA00022833"/>
    </source>
</evidence>
<dbReference type="SMART" id="SM00336">
    <property type="entry name" value="BBOX"/>
    <property type="match status" value="1"/>
</dbReference>
<dbReference type="SMART" id="SM00184">
    <property type="entry name" value="RING"/>
    <property type="match status" value="1"/>
</dbReference>
<feature type="region of interest" description="Disordered" evidence="7">
    <location>
        <begin position="618"/>
        <end position="640"/>
    </location>
</feature>
<name>A0AA38I922_9CUCU</name>
<dbReference type="SUPFAM" id="SSF57850">
    <property type="entry name" value="RING/U-box"/>
    <property type="match status" value="1"/>
</dbReference>
<reference evidence="10" key="1">
    <citation type="journal article" date="2023" name="G3 (Bethesda)">
        <title>Whole genome assemblies of Zophobas morio and Tenebrio molitor.</title>
        <authorList>
            <person name="Kaur S."/>
            <person name="Stinson S.A."/>
            <person name="diCenzo G.C."/>
        </authorList>
    </citation>
    <scope>NUCLEOTIDE SEQUENCE</scope>
    <source>
        <strain evidence="10">QUZm001</strain>
    </source>
</reference>
<dbReference type="InterPro" id="IPR013083">
    <property type="entry name" value="Znf_RING/FYVE/PHD"/>
</dbReference>
<dbReference type="GO" id="GO:0048471">
    <property type="term" value="C:perinuclear region of cytoplasm"/>
    <property type="evidence" value="ECO:0007669"/>
    <property type="project" value="TreeGrafter"/>
</dbReference>
<dbReference type="Gene3D" id="3.30.40.10">
    <property type="entry name" value="Zinc/RING finger domain, C3HC4 (zinc finger)"/>
    <property type="match status" value="1"/>
</dbReference>
<dbReference type="InterPro" id="IPR000315">
    <property type="entry name" value="Znf_B-box"/>
</dbReference>
<dbReference type="GO" id="GO:0030544">
    <property type="term" value="F:Hsp70 protein binding"/>
    <property type="evidence" value="ECO:0007669"/>
    <property type="project" value="InterPro"/>
</dbReference>
<dbReference type="InterPro" id="IPR001841">
    <property type="entry name" value="Znf_RING"/>
</dbReference>
<dbReference type="Pfam" id="PF13445">
    <property type="entry name" value="zf-RING_UBOX"/>
    <property type="match status" value="1"/>
</dbReference>
<feature type="region of interest" description="Disordered" evidence="7">
    <location>
        <begin position="675"/>
        <end position="739"/>
    </location>
</feature>
<dbReference type="InterPro" id="IPR017907">
    <property type="entry name" value="Znf_RING_CS"/>
</dbReference>
<dbReference type="Proteomes" id="UP001168821">
    <property type="component" value="Unassembled WGS sequence"/>
</dbReference>
<evidence type="ECO:0000256" key="1">
    <source>
        <dbReference type="ARBA" id="ARBA00021526"/>
    </source>
</evidence>
<sequence length="843" mass="96015">MEPPGLEPGMDYPKNPLLCPICHDYFTEPCILSCYHTFCGRCLRGREQDRRLVCPFCRQPTLLKDGSMLPPPDTLMRQLIDIANSENPPCSNCDKRDRANMYYCNTCGQALCSHCRDNTHRAKMFAAHDVVHMTKCTKEPKRCPQHGEQYIMYSALQNSMLCVNCFRDLPNEIRAQCVDIDTAHIQAAKRLERGQNAIMDLQTSVRDGIIALKGLMDELRRNMDSEKHTINTFCQGMQEAMAKTHAAMIMEVQRQFESKERIYRSQLLVLGTVMPVLQLHLVLCTTFTAAANKYQFLELCPSLIERLAAVGQLSQPVRSLQSSNIKTNYRSEFAQCLEPWIGPAAVSQHQTELAAASRVYDSAPPATKKQQTALKNKLLDSDTSFSAHCRSFESQIRELNQQFNAVKEKVGDLHRDITALRKAQSPPLVARYDLLIRECVHLDQSLERQQQELDRMATTFDASWEEQLWRLRVEQEVFSCQRADVMTLRNELKHLSQLAGQLEPYIRNLTPAQQSTQGDSAAEQSKQMQALLEHFSVLQQADASLGKIPRSRSRVLGQLFEKVRPNIQERERSKSAGQSDKPLSTPIKPKKSFLQSTHQMNIERLETQLKEKLHDMVCRRQSATSQSKSDPETERKLSKTELKLSKTDLDSINKLGTNKRIMYKKIGKSCDKINCSKSDSEVKKRTESDYQRISDATTSQSVKALVHKETRSTPGSPKCKNKAKPPAKQRKPKVYPYSDGEDNVFYPLHDSADSLSTSSRRSSFEGADDKMMVLVINKRENMIAQKQRSWETFPPKRRHHICHKLSAPNPMPLRKADSFEGHEEAVKSLVAAVQETRRKPKSN</sequence>
<dbReference type="PANTHER" id="PTHR22635">
    <property type="entry name" value="RING FINGER PROTEIN 207"/>
    <property type="match status" value="1"/>
</dbReference>
<keyword evidence="11" id="KW-1185">Reference proteome</keyword>
<feature type="compositionally biased region" description="Basic and acidic residues" evidence="7">
    <location>
        <begin position="678"/>
        <end position="692"/>
    </location>
</feature>
<keyword evidence="3 5" id="KW-0863">Zinc-finger</keyword>
<dbReference type="Pfam" id="PF00643">
    <property type="entry name" value="zf-B_box"/>
    <property type="match status" value="1"/>
</dbReference>
<accession>A0AA38I922</accession>
<dbReference type="InterPro" id="IPR039320">
    <property type="entry name" value="RNF207"/>
</dbReference>